<proteinExistence type="predicted"/>
<comment type="caution">
    <text evidence="1">The sequence shown here is derived from an EMBL/GenBank/DDBJ whole genome shotgun (WGS) entry which is preliminary data.</text>
</comment>
<sequence>MDAPRLRQIASRSPLSGQAAKIRNLLLFAALDAISMAFQMV</sequence>
<organism evidence="1 2">
    <name type="scientific">Paracoccus aurantius</name>
    <dbReference type="NCBI Taxonomy" id="3073814"/>
    <lineage>
        <taxon>Bacteria</taxon>
        <taxon>Pseudomonadati</taxon>
        <taxon>Pseudomonadota</taxon>
        <taxon>Alphaproteobacteria</taxon>
        <taxon>Rhodobacterales</taxon>
        <taxon>Paracoccaceae</taxon>
        <taxon>Paracoccus</taxon>
    </lineage>
</organism>
<protein>
    <recommendedName>
        <fullName evidence="3">MFS transporter</fullName>
    </recommendedName>
</protein>
<evidence type="ECO:0000313" key="2">
    <source>
        <dbReference type="Proteomes" id="UP001269144"/>
    </source>
</evidence>
<keyword evidence="2" id="KW-1185">Reference proteome</keyword>
<reference evidence="2" key="1">
    <citation type="submission" date="2023-07" db="EMBL/GenBank/DDBJ databases">
        <title>Paracoccus sp. MBLB3053 whole genome sequence.</title>
        <authorList>
            <person name="Hwang C.Y."/>
            <person name="Cho E.-S."/>
            <person name="Seo M.-J."/>
        </authorList>
    </citation>
    <scope>NUCLEOTIDE SEQUENCE [LARGE SCALE GENOMIC DNA]</scope>
    <source>
        <strain evidence="2">MBLB3053</strain>
    </source>
</reference>
<dbReference type="RefSeq" id="WP_311159559.1">
    <property type="nucleotide sequence ID" value="NZ_JAVQLW010000001.1"/>
</dbReference>
<name>A0ABU2HQS9_9RHOB</name>
<gene>
    <name evidence="1" type="ORF">RGQ15_07320</name>
</gene>
<accession>A0ABU2HQS9</accession>
<dbReference type="EMBL" id="JAVQLW010000001">
    <property type="protein sequence ID" value="MDS9467383.1"/>
    <property type="molecule type" value="Genomic_DNA"/>
</dbReference>
<evidence type="ECO:0000313" key="1">
    <source>
        <dbReference type="EMBL" id="MDS9467383.1"/>
    </source>
</evidence>
<evidence type="ECO:0008006" key="3">
    <source>
        <dbReference type="Google" id="ProtNLM"/>
    </source>
</evidence>
<dbReference type="Proteomes" id="UP001269144">
    <property type="component" value="Unassembled WGS sequence"/>
</dbReference>